<evidence type="ECO:0000313" key="2">
    <source>
        <dbReference type="Proteomes" id="UP000015106"/>
    </source>
</evidence>
<reference evidence="1" key="3">
    <citation type="submission" date="2022-06" db="UniProtKB">
        <authorList>
            <consortium name="EnsemblPlants"/>
        </authorList>
    </citation>
    <scope>IDENTIFICATION</scope>
</reference>
<dbReference type="EnsemblPlants" id="TuG1812G0300001104.01.T01">
    <property type="protein sequence ID" value="TuG1812G0300001104.01.T01.cds294497"/>
    <property type="gene ID" value="TuG1812G0300001104.01"/>
</dbReference>
<evidence type="ECO:0000313" key="1">
    <source>
        <dbReference type="EnsemblPlants" id="TuG1812G0300001104.01.T01.cds294497"/>
    </source>
</evidence>
<accession>A0A8R7PPN7</accession>
<proteinExistence type="predicted"/>
<name>A0A8R7PPN7_TRIUA</name>
<protein>
    <submittedName>
        <fullName evidence="1">Uncharacterized protein</fullName>
    </submittedName>
</protein>
<reference evidence="2" key="1">
    <citation type="journal article" date="2013" name="Nature">
        <title>Draft genome of the wheat A-genome progenitor Triticum urartu.</title>
        <authorList>
            <person name="Ling H.Q."/>
            <person name="Zhao S."/>
            <person name="Liu D."/>
            <person name="Wang J."/>
            <person name="Sun H."/>
            <person name="Zhang C."/>
            <person name="Fan H."/>
            <person name="Li D."/>
            <person name="Dong L."/>
            <person name="Tao Y."/>
            <person name="Gao C."/>
            <person name="Wu H."/>
            <person name="Li Y."/>
            <person name="Cui Y."/>
            <person name="Guo X."/>
            <person name="Zheng S."/>
            <person name="Wang B."/>
            <person name="Yu K."/>
            <person name="Liang Q."/>
            <person name="Yang W."/>
            <person name="Lou X."/>
            <person name="Chen J."/>
            <person name="Feng M."/>
            <person name="Jian J."/>
            <person name="Zhang X."/>
            <person name="Luo G."/>
            <person name="Jiang Y."/>
            <person name="Liu J."/>
            <person name="Wang Z."/>
            <person name="Sha Y."/>
            <person name="Zhang B."/>
            <person name="Wu H."/>
            <person name="Tang D."/>
            <person name="Shen Q."/>
            <person name="Xue P."/>
            <person name="Zou S."/>
            <person name="Wang X."/>
            <person name="Liu X."/>
            <person name="Wang F."/>
            <person name="Yang Y."/>
            <person name="An X."/>
            <person name="Dong Z."/>
            <person name="Zhang K."/>
            <person name="Zhang X."/>
            <person name="Luo M.C."/>
            <person name="Dvorak J."/>
            <person name="Tong Y."/>
            <person name="Wang J."/>
            <person name="Yang H."/>
            <person name="Li Z."/>
            <person name="Wang D."/>
            <person name="Zhang A."/>
            <person name="Wang J."/>
        </authorList>
    </citation>
    <scope>NUCLEOTIDE SEQUENCE</scope>
    <source>
        <strain evidence="2">cv. G1812</strain>
    </source>
</reference>
<dbReference type="Gramene" id="TuG1812G0300001104.01.T01">
    <property type="protein sequence ID" value="TuG1812G0300001104.01.T01.cds294497"/>
    <property type="gene ID" value="TuG1812G0300001104.01"/>
</dbReference>
<dbReference type="AlphaFoldDB" id="A0A8R7PPN7"/>
<sequence>EDESVVPPGRAGVRLEGERAGGVHDVLVLVPLTGPPLALVAERRALDAVVDVGEVVALAVRRREQAHEAGLGGVPLVVVGLLGDVELGEEVAVAVGDGRPRGHDAVLGVAAGDRHLRPRQRRRAVQAPRVPVRAALAVHHAL</sequence>
<organism evidence="1 2">
    <name type="scientific">Triticum urartu</name>
    <name type="common">Red wild einkorn</name>
    <name type="synonym">Crithodium urartu</name>
    <dbReference type="NCBI Taxonomy" id="4572"/>
    <lineage>
        <taxon>Eukaryota</taxon>
        <taxon>Viridiplantae</taxon>
        <taxon>Streptophyta</taxon>
        <taxon>Embryophyta</taxon>
        <taxon>Tracheophyta</taxon>
        <taxon>Spermatophyta</taxon>
        <taxon>Magnoliopsida</taxon>
        <taxon>Liliopsida</taxon>
        <taxon>Poales</taxon>
        <taxon>Poaceae</taxon>
        <taxon>BOP clade</taxon>
        <taxon>Pooideae</taxon>
        <taxon>Triticodae</taxon>
        <taxon>Triticeae</taxon>
        <taxon>Triticinae</taxon>
        <taxon>Triticum</taxon>
    </lineage>
</organism>
<reference evidence="1" key="2">
    <citation type="submission" date="2018-03" db="EMBL/GenBank/DDBJ databases">
        <title>The Triticum urartu genome reveals the dynamic nature of wheat genome evolution.</title>
        <authorList>
            <person name="Ling H."/>
            <person name="Ma B."/>
            <person name="Shi X."/>
            <person name="Liu H."/>
            <person name="Dong L."/>
            <person name="Sun H."/>
            <person name="Cao Y."/>
            <person name="Gao Q."/>
            <person name="Zheng S."/>
            <person name="Li Y."/>
            <person name="Yu Y."/>
            <person name="Du H."/>
            <person name="Qi M."/>
            <person name="Li Y."/>
            <person name="Yu H."/>
            <person name="Cui Y."/>
            <person name="Wang N."/>
            <person name="Chen C."/>
            <person name="Wu H."/>
            <person name="Zhao Y."/>
            <person name="Zhang J."/>
            <person name="Li Y."/>
            <person name="Zhou W."/>
            <person name="Zhang B."/>
            <person name="Hu W."/>
            <person name="Eijk M."/>
            <person name="Tang J."/>
            <person name="Witsenboer H."/>
            <person name="Zhao S."/>
            <person name="Li Z."/>
            <person name="Zhang A."/>
            <person name="Wang D."/>
            <person name="Liang C."/>
        </authorList>
    </citation>
    <scope>NUCLEOTIDE SEQUENCE [LARGE SCALE GENOMIC DNA]</scope>
    <source>
        <strain evidence="1">cv. G1812</strain>
    </source>
</reference>
<keyword evidence="2" id="KW-1185">Reference proteome</keyword>
<dbReference type="Proteomes" id="UP000015106">
    <property type="component" value="Chromosome 3"/>
</dbReference>